<evidence type="ECO:0000313" key="8">
    <source>
        <dbReference type="Ensembl" id="ENSCSAVP00000008057.1"/>
    </source>
</evidence>
<dbReference type="Proteomes" id="UP000007875">
    <property type="component" value="Unassembled WGS sequence"/>
</dbReference>
<evidence type="ECO:0000313" key="9">
    <source>
        <dbReference type="Proteomes" id="UP000007875"/>
    </source>
</evidence>
<dbReference type="Ensembl" id="ENSCSAVT00000008164.1">
    <property type="protein sequence ID" value="ENSCSAVP00000008057.1"/>
    <property type="gene ID" value="ENSCSAVG00000004797.1"/>
</dbReference>
<dbReference type="STRING" id="51511.ENSCSAVP00000008057"/>
<dbReference type="InterPro" id="IPR036096">
    <property type="entry name" value="Ataxin_AXH_dom_sf"/>
</dbReference>
<organism evidence="8 9">
    <name type="scientific">Ciona savignyi</name>
    <name type="common">Pacific transparent sea squirt</name>
    <dbReference type="NCBI Taxonomy" id="51511"/>
    <lineage>
        <taxon>Eukaryota</taxon>
        <taxon>Metazoa</taxon>
        <taxon>Chordata</taxon>
        <taxon>Tunicata</taxon>
        <taxon>Ascidiacea</taxon>
        <taxon>Phlebobranchia</taxon>
        <taxon>Cionidae</taxon>
        <taxon>Ciona</taxon>
    </lineage>
</organism>
<comment type="subcellular location">
    <subcellularLocation>
        <location evidence="1">Nucleus</location>
    </subcellularLocation>
</comment>
<dbReference type="AlphaFoldDB" id="H2YRU7"/>
<dbReference type="GO" id="GO:0003723">
    <property type="term" value="F:RNA binding"/>
    <property type="evidence" value="ECO:0007669"/>
    <property type="project" value="InterPro"/>
</dbReference>
<keyword evidence="6" id="KW-0539">Nucleus</keyword>
<keyword evidence="9" id="KW-1185">Reference proteome</keyword>
<evidence type="ECO:0000256" key="6">
    <source>
        <dbReference type="ARBA" id="ARBA00023242"/>
    </source>
</evidence>
<dbReference type="OMA" id="AYTQHLI"/>
<dbReference type="GO" id="GO:0003677">
    <property type="term" value="F:DNA binding"/>
    <property type="evidence" value="ECO:0007669"/>
    <property type="project" value="UniProtKB-KW"/>
</dbReference>
<evidence type="ECO:0000256" key="2">
    <source>
        <dbReference type="ARBA" id="ARBA00022491"/>
    </source>
</evidence>
<dbReference type="GO" id="GO:0005634">
    <property type="term" value="C:nucleus"/>
    <property type="evidence" value="ECO:0007669"/>
    <property type="project" value="UniProtKB-SubCell"/>
</dbReference>
<dbReference type="SUPFAM" id="SSF102031">
    <property type="entry name" value="AXH domain"/>
    <property type="match status" value="1"/>
</dbReference>
<dbReference type="eggNOG" id="KOG4053">
    <property type="taxonomic scope" value="Eukaryota"/>
</dbReference>
<reference evidence="8" key="2">
    <citation type="submission" date="2025-08" db="UniProtKB">
        <authorList>
            <consortium name="Ensembl"/>
        </authorList>
    </citation>
    <scope>IDENTIFICATION</scope>
</reference>
<dbReference type="InParanoid" id="H2YRU7"/>
<dbReference type="PANTHER" id="PTHR13392">
    <property type="entry name" value="ATAXIN 1"/>
    <property type="match status" value="1"/>
</dbReference>
<proteinExistence type="predicted"/>
<dbReference type="PANTHER" id="PTHR13392:SF13">
    <property type="entry name" value="AXH DOMAIN-CONTAINING PROTEIN"/>
    <property type="match status" value="1"/>
</dbReference>
<dbReference type="Pfam" id="PF08517">
    <property type="entry name" value="AXH"/>
    <property type="match status" value="1"/>
</dbReference>
<evidence type="ECO:0000256" key="4">
    <source>
        <dbReference type="ARBA" id="ARBA00023125"/>
    </source>
</evidence>
<evidence type="ECO:0000259" key="7">
    <source>
        <dbReference type="PROSITE" id="PS51148"/>
    </source>
</evidence>
<keyword evidence="4" id="KW-0238">DNA-binding</keyword>
<dbReference type="GO" id="GO:0006355">
    <property type="term" value="P:regulation of DNA-templated transcription"/>
    <property type="evidence" value="ECO:0007669"/>
    <property type="project" value="InterPro"/>
</dbReference>
<protein>
    <recommendedName>
        <fullName evidence="7">AXH domain-containing protein</fullName>
    </recommendedName>
</protein>
<reference evidence="9" key="1">
    <citation type="submission" date="2003-08" db="EMBL/GenBank/DDBJ databases">
        <authorList>
            <person name="Birren B."/>
            <person name="Nusbaum C."/>
            <person name="Abebe A."/>
            <person name="Abouelleil A."/>
            <person name="Adekoya E."/>
            <person name="Ait-zahra M."/>
            <person name="Allen N."/>
            <person name="Allen T."/>
            <person name="An P."/>
            <person name="Anderson M."/>
            <person name="Anderson S."/>
            <person name="Arachchi H."/>
            <person name="Armbruster J."/>
            <person name="Bachantsang P."/>
            <person name="Baldwin J."/>
            <person name="Barry A."/>
            <person name="Bayul T."/>
            <person name="Blitshsteyn B."/>
            <person name="Bloom T."/>
            <person name="Blye J."/>
            <person name="Boguslavskiy L."/>
            <person name="Borowsky M."/>
            <person name="Boukhgalter B."/>
            <person name="Brunache A."/>
            <person name="Butler J."/>
            <person name="Calixte N."/>
            <person name="Calvo S."/>
            <person name="Camarata J."/>
            <person name="Campo K."/>
            <person name="Chang J."/>
            <person name="Cheshatsang Y."/>
            <person name="Citroen M."/>
            <person name="Collymore A."/>
            <person name="Considine T."/>
            <person name="Cook A."/>
            <person name="Cooke P."/>
            <person name="Corum B."/>
            <person name="Cuomo C."/>
            <person name="David R."/>
            <person name="Dawoe T."/>
            <person name="Degray S."/>
            <person name="Dodge S."/>
            <person name="Dooley K."/>
            <person name="Dorje P."/>
            <person name="Dorjee K."/>
            <person name="Dorris L."/>
            <person name="Duffey N."/>
            <person name="Dupes A."/>
            <person name="Elkins T."/>
            <person name="Engels R."/>
            <person name="Erickson J."/>
            <person name="Farina A."/>
            <person name="Faro S."/>
            <person name="Ferreira P."/>
            <person name="Fischer H."/>
            <person name="Fitzgerald M."/>
            <person name="Foley K."/>
            <person name="Gage D."/>
            <person name="Galagan J."/>
            <person name="Gearin G."/>
            <person name="Gnerre S."/>
            <person name="Gnirke A."/>
            <person name="Goyette A."/>
            <person name="Graham J."/>
            <person name="Grandbois E."/>
            <person name="Gyaltsen K."/>
            <person name="Hafez N."/>
            <person name="Hagopian D."/>
            <person name="Hagos B."/>
            <person name="Hall J."/>
            <person name="Hatcher B."/>
            <person name="Heller A."/>
            <person name="Higgins H."/>
            <person name="Honan T."/>
            <person name="Horn A."/>
            <person name="Houde N."/>
            <person name="Hughes L."/>
            <person name="Hulme W."/>
            <person name="Husby E."/>
            <person name="Iliev I."/>
            <person name="Jaffe D."/>
            <person name="Jones C."/>
            <person name="Kamal M."/>
            <person name="Kamat A."/>
            <person name="Kamvysselis M."/>
            <person name="Karlsson E."/>
            <person name="Kells C."/>
            <person name="Kieu A."/>
            <person name="Kisner P."/>
            <person name="Kodira C."/>
            <person name="Kulbokas E."/>
            <person name="Labutti K."/>
            <person name="Lama D."/>
            <person name="Landers T."/>
            <person name="Leger J."/>
            <person name="Levine S."/>
            <person name="Lewis D."/>
            <person name="Lewis T."/>
            <person name="Lindblad-toh K."/>
            <person name="Liu X."/>
            <person name="Lokyitsang T."/>
            <person name="Lokyitsang Y."/>
            <person name="Lucien O."/>
            <person name="Lui A."/>
            <person name="Ma L.J."/>
            <person name="Mabbitt R."/>
            <person name="Macdonald J."/>
            <person name="Maclean C."/>
            <person name="Major J."/>
            <person name="Manning J."/>
            <person name="Marabella R."/>
            <person name="Maru K."/>
            <person name="Matthews C."/>
            <person name="Mauceli E."/>
            <person name="Mccarthy M."/>
            <person name="Mcdonough S."/>
            <person name="Mcghee T."/>
            <person name="Meldrim J."/>
            <person name="Meneus L."/>
            <person name="Mesirov J."/>
            <person name="Mihalev A."/>
            <person name="Mihova T."/>
            <person name="Mikkelsen T."/>
            <person name="Mlenga V."/>
            <person name="Moru K."/>
            <person name="Mozes J."/>
            <person name="Mulrain L."/>
            <person name="Munson G."/>
            <person name="Naylor J."/>
            <person name="Newes C."/>
            <person name="Nguyen C."/>
            <person name="Nguyen N."/>
            <person name="Nguyen T."/>
            <person name="Nicol R."/>
            <person name="Nielsen C."/>
            <person name="Nizzari M."/>
            <person name="Norbu C."/>
            <person name="Norbu N."/>
            <person name="O'donnell P."/>
            <person name="Okoawo O."/>
            <person name="O'leary S."/>
            <person name="Omotosho B."/>
            <person name="O'neill K."/>
            <person name="Osman S."/>
            <person name="Parker S."/>
            <person name="Perrin D."/>
            <person name="Phunkhang P."/>
            <person name="Piqani B."/>
            <person name="Purcell S."/>
            <person name="Rachupka T."/>
            <person name="Ramasamy U."/>
            <person name="Rameau R."/>
            <person name="Ray V."/>
            <person name="Raymond C."/>
            <person name="Retta R."/>
            <person name="Richardson S."/>
            <person name="Rise C."/>
            <person name="Rodriguez J."/>
            <person name="Rogers J."/>
            <person name="Rogov P."/>
            <person name="Rutman M."/>
            <person name="Schupbach R."/>
            <person name="Seaman C."/>
            <person name="Settipalli S."/>
            <person name="Sharpe T."/>
            <person name="Sheridan J."/>
            <person name="Sherpa N."/>
            <person name="Shi J."/>
            <person name="Smirnov S."/>
            <person name="Smith C."/>
            <person name="Sougnez C."/>
            <person name="Spencer B."/>
            <person name="Stalker J."/>
            <person name="Stange-thomann N."/>
            <person name="Stavropoulos S."/>
            <person name="Stetson K."/>
            <person name="Stone C."/>
            <person name="Stone S."/>
            <person name="Stubbs M."/>
            <person name="Talamas J."/>
            <person name="Tchuinga P."/>
            <person name="Tenzing P."/>
            <person name="Tesfaye S."/>
            <person name="Theodore J."/>
            <person name="Thoulutsang Y."/>
            <person name="Topham K."/>
            <person name="Towey S."/>
            <person name="Tsamla T."/>
            <person name="Tsomo N."/>
            <person name="Vallee D."/>
            <person name="Vassiliev H."/>
            <person name="Venkataraman V."/>
            <person name="Vinson J."/>
            <person name="Vo A."/>
            <person name="Wade C."/>
            <person name="Wang S."/>
            <person name="Wangchuk T."/>
            <person name="Wangdi T."/>
            <person name="Whittaker C."/>
            <person name="Wilkinson J."/>
            <person name="Wu Y."/>
            <person name="Wyman D."/>
            <person name="Yadav S."/>
            <person name="Yang S."/>
            <person name="Yang X."/>
            <person name="Yeager S."/>
            <person name="Yee E."/>
            <person name="Young G."/>
            <person name="Zainoun J."/>
            <person name="Zembeck L."/>
            <person name="Zimmer A."/>
            <person name="Zody M."/>
            <person name="Lander E."/>
        </authorList>
    </citation>
    <scope>NUCLEOTIDE SEQUENCE [LARGE SCALE GENOMIC DNA]</scope>
</reference>
<name>H2YRU7_CIOSA</name>
<dbReference type="SMART" id="SM00536">
    <property type="entry name" value="AXH"/>
    <property type="match status" value="1"/>
</dbReference>
<reference evidence="8" key="3">
    <citation type="submission" date="2025-09" db="UniProtKB">
        <authorList>
            <consortium name="Ensembl"/>
        </authorList>
    </citation>
    <scope>IDENTIFICATION</scope>
</reference>
<accession>H2YRU7</accession>
<dbReference type="Gene3D" id="2.170.16.10">
    <property type="entry name" value="Hedgehog/Intein (Hint) domain"/>
    <property type="match status" value="1"/>
</dbReference>
<feature type="domain" description="AXH" evidence="7">
    <location>
        <begin position="4"/>
        <end position="135"/>
    </location>
</feature>
<keyword evidence="2" id="KW-0678">Repressor</keyword>
<dbReference type="PROSITE" id="PS51148">
    <property type="entry name" value="AXH"/>
    <property type="match status" value="1"/>
</dbReference>
<dbReference type="InterPro" id="IPR043404">
    <property type="entry name" value="ATAXIN1-like"/>
</dbReference>
<evidence type="ECO:0000256" key="5">
    <source>
        <dbReference type="ARBA" id="ARBA00023163"/>
    </source>
</evidence>
<keyword evidence="5" id="KW-0804">Transcription</keyword>
<dbReference type="HOGENOM" id="CLU_114998_1_0_1"/>
<dbReference type="GeneTree" id="ENSGT00390000005939"/>
<evidence type="ECO:0000256" key="1">
    <source>
        <dbReference type="ARBA" id="ARBA00004123"/>
    </source>
</evidence>
<dbReference type="InterPro" id="IPR003652">
    <property type="entry name" value="Ataxin_AXH_dom"/>
</dbReference>
<evidence type="ECO:0000256" key="3">
    <source>
        <dbReference type="ARBA" id="ARBA00023015"/>
    </source>
</evidence>
<sequence>MAADNGSNTGLYPAHFKKGALIQLANGQIKKVEELNVEDFQQSTELSNDLKLDVSTVAKIEIDEPRSLALLCFFVGNEKLVITVEAPVEHPFFVYGKGWCSVSPDRSMARYALVCQHLSVGNKCASLTLKPPPENQLSSTVVPSRIIAS</sequence>
<keyword evidence="3" id="KW-0805">Transcription regulation</keyword>